<dbReference type="SUPFAM" id="SSF53335">
    <property type="entry name" value="S-adenosyl-L-methionine-dependent methyltransferases"/>
    <property type="match status" value="1"/>
</dbReference>
<evidence type="ECO:0000313" key="3">
    <source>
        <dbReference type="EMBL" id="MDG5753225.1"/>
    </source>
</evidence>
<dbReference type="Proteomes" id="UP001218246">
    <property type="component" value="Unassembled WGS sequence"/>
</dbReference>
<keyword evidence="1 3" id="KW-0808">Transferase</keyword>
<dbReference type="Pfam" id="PF13649">
    <property type="entry name" value="Methyltransf_25"/>
    <property type="match status" value="1"/>
</dbReference>
<dbReference type="PANTHER" id="PTHR43861">
    <property type="entry name" value="TRANS-ACONITATE 2-METHYLTRANSFERASE-RELATED"/>
    <property type="match status" value="1"/>
</dbReference>
<accession>A0ABT6H1E7</accession>
<sequence>MSYQQFALLYDELMNDVPYDKWVSFVERKMDQYDVMAPSLLDVACGTGSVALPLMQKGYDVTGVDLSDDMLSVAYEKVRSAGYDAAFYQQDMRELSLDREFDCVTIFCDSLNYVTSEDGIKQTFKKVYEHVKPGGLFLFDIHSLYKIHQVFMNETYTINEEEVALIWTCFPGEEPDSVEHDMTFFVQDGEYYQRFDELHVQRGYETDHIISWLEEAGFTVLCVEGDFTEELTDTTERIFFTAQKKPR</sequence>
<protein>
    <submittedName>
        <fullName evidence="3">Class I SAM-dependent methyltransferase</fullName>
        <ecNumber evidence="3">2.1.1.-</ecNumber>
    </submittedName>
</protein>
<reference evidence="3 4" key="1">
    <citation type="submission" date="2023-04" db="EMBL/GenBank/DDBJ databases">
        <title>Ectobacillus antri isolated from activated sludge.</title>
        <authorList>
            <person name="Yan P."/>
            <person name="Liu X."/>
        </authorList>
    </citation>
    <scope>NUCLEOTIDE SEQUENCE [LARGE SCALE GENOMIC DNA]</scope>
    <source>
        <strain evidence="3 4">C18H</strain>
    </source>
</reference>
<dbReference type="CDD" id="cd02440">
    <property type="entry name" value="AdoMet_MTases"/>
    <property type="match status" value="1"/>
</dbReference>
<evidence type="ECO:0000259" key="2">
    <source>
        <dbReference type="Pfam" id="PF13649"/>
    </source>
</evidence>
<dbReference type="InterPro" id="IPR041698">
    <property type="entry name" value="Methyltransf_25"/>
</dbReference>
<comment type="caution">
    <text evidence="3">The sequence shown here is derived from an EMBL/GenBank/DDBJ whole genome shotgun (WGS) entry which is preliminary data.</text>
</comment>
<dbReference type="GO" id="GO:0032259">
    <property type="term" value="P:methylation"/>
    <property type="evidence" value="ECO:0007669"/>
    <property type="project" value="UniProtKB-KW"/>
</dbReference>
<organism evidence="3 4">
    <name type="scientific">Ectobacillus antri</name>
    <dbReference type="NCBI Taxonomy" id="2486280"/>
    <lineage>
        <taxon>Bacteria</taxon>
        <taxon>Bacillati</taxon>
        <taxon>Bacillota</taxon>
        <taxon>Bacilli</taxon>
        <taxon>Bacillales</taxon>
        <taxon>Bacillaceae</taxon>
        <taxon>Ectobacillus</taxon>
    </lineage>
</organism>
<dbReference type="GO" id="GO:0008168">
    <property type="term" value="F:methyltransferase activity"/>
    <property type="evidence" value="ECO:0007669"/>
    <property type="project" value="UniProtKB-KW"/>
</dbReference>
<name>A0ABT6H1E7_9BACI</name>
<dbReference type="EMBL" id="JARULN010000002">
    <property type="protein sequence ID" value="MDG5753225.1"/>
    <property type="molecule type" value="Genomic_DNA"/>
</dbReference>
<evidence type="ECO:0000313" key="4">
    <source>
        <dbReference type="Proteomes" id="UP001218246"/>
    </source>
</evidence>
<dbReference type="InterPro" id="IPR029063">
    <property type="entry name" value="SAM-dependent_MTases_sf"/>
</dbReference>
<dbReference type="Gene3D" id="2.20.25.110">
    <property type="entry name" value="S-adenosyl-L-methionine-dependent methyltransferases"/>
    <property type="match status" value="1"/>
</dbReference>
<dbReference type="Gene3D" id="3.40.50.150">
    <property type="entry name" value="Vaccinia Virus protein VP39"/>
    <property type="match status" value="1"/>
</dbReference>
<keyword evidence="4" id="KW-1185">Reference proteome</keyword>
<keyword evidence="3" id="KW-0489">Methyltransferase</keyword>
<evidence type="ECO:0000256" key="1">
    <source>
        <dbReference type="ARBA" id="ARBA00022679"/>
    </source>
</evidence>
<dbReference type="RefSeq" id="WP_124563334.1">
    <property type="nucleotide sequence ID" value="NZ_JARRRY010000001.1"/>
</dbReference>
<proteinExistence type="predicted"/>
<gene>
    <name evidence="3" type="ORF">P6P90_04335</name>
</gene>
<feature type="domain" description="Methyltransferase" evidence="2">
    <location>
        <begin position="41"/>
        <end position="135"/>
    </location>
</feature>
<dbReference type="EC" id="2.1.1.-" evidence="3"/>